<keyword evidence="5" id="KW-1185">Reference proteome</keyword>
<dbReference type="Gene3D" id="3.30.470.30">
    <property type="entry name" value="DNA ligase/mRNA capping enzyme"/>
    <property type="match status" value="1"/>
</dbReference>
<dbReference type="PANTHER" id="PTHR45674:SF4">
    <property type="entry name" value="DNA LIGASE 1"/>
    <property type="match status" value="1"/>
</dbReference>
<protein>
    <recommendedName>
        <fullName evidence="3">ATP-dependent DNA ligase family profile domain-containing protein</fullName>
    </recommendedName>
</protein>
<keyword evidence="2" id="KW-0436">Ligase</keyword>
<organism evidence="4 5">
    <name type="scientific">Streptomyces camponoticapitis</name>
    <dbReference type="NCBI Taxonomy" id="1616125"/>
    <lineage>
        <taxon>Bacteria</taxon>
        <taxon>Bacillati</taxon>
        <taxon>Actinomycetota</taxon>
        <taxon>Actinomycetes</taxon>
        <taxon>Kitasatosporales</taxon>
        <taxon>Streptomycetaceae</taxon>
        <taxon>Streptomyces</taxon>
    </lineage>
</organism>
<proteinExistence type="inferred from homology"/>
<evidence type="ECO:0000259" key="3">
    <source>
        <dbReference type="Pfam" id="PF01068"/>
    </source>
</evidence>
<evidence type="ECO:0000256" key="1">
    <source>
        <dbReference type="ARBA" id="ARBA00007572"/>
    </source>
</evidence>
<accession>A0ABQ2EY16</accession>
<dbReference type="InterPro" id="IPR012310">
    <property type="entry name" value="DNA_ligase_ATP-dep_cent"/>
</dbReference>
<gene>
    <name evidence="4" type="ORF">GCM10011583_74720</name>
</gene>
<reference evidence="5" key="1">
    <citation type="journal article" date="2019" name="Int. J. Syst. Evol. Microbiol.">
        <title>The Global Catalogue of Microorganisms (GCM) 10K type strain sequencing project: providing services to taxonomists for standard genome sequencing and annotation.</title>
        <authorList>
            <consortium name="The Broad Institute Genomics Platform"/>
            <consortium name="The Broad Institute Genome Sequencing Center for Infectious Disease"/>
            <person name="Wu L."/>
            <person name="Ma J."/>
        </authorList>
    </citation>
    <scope>NUCLEOTIDE SEQUENCE [LARGE SCALE GENOMIC DNA]</scope>
    <source>
        <strain evidence="5">CGMCC 4.7275</strain>
    </source>
</reference>
<dbReference type="RefSeq" id="WP_229701457.1">
    <property type="nucleotide sequence ID" value="NZ_BMMV01000055.1"/>
</dbReference>
<dbReference type="SUPFAM" id="SSF56091">
    <property type="entry name" value="DNA ligase/mRNA capping enzyme, catalytic domain"/>
    <property type="match status" value="1"/>
</dbReference>
<comment type="caution">
    <text evidence="4">The sequence shown here is derived from an EMBL/GenBank/DDBJ whole genome shotgun (WGS) entry which is preliminary data.</text>
</comment>
<dbReference type="EMBL" id="BMMV01000055">
    <property type="protein sequence ID" value="GGK32004.1"/>
    <property type="molecule type" value="Genomic_DNA"/>
</dbReference>
<feature type="domain" description="ATP-dependent DNA ligase family profile" evidence="3">
    <location>
        <begin position="8"/>
        <end position="154"/>
    </location>
</feature>
<evidence type="ECO:0000256" key="2">
    <source>
        <dbReference type="ARBA" id="ARBA00022598"/>
    </source>
</evidence>
<dbReference type="InterPro" id="IPR050191">
    <property type="entry name" value="ATP-dep_DNA_ligase"/>
</dbReference>
<dbReference type="PANTHER" id="PTHR45674">
    <property type="entry name" value="DNA LIGASE 1/3 FAMILY MEMBER"/>
    <property type="match status" value="1"/>
</dbReference>
<evidence type="ECO:0000313" key="4">
    <source>
        <dbReference type="EMBL" id="GGK32004.1"/>
    </source>
</evidence>
<name>A0ABQ2EY16_9ACTN</name>
<sequence length="185" mass="20388">MLRPVVEPMLAKAIDALPAPAVFARFAGELKYDGFRALLFTGSGRGPVLLQSRRGNLIQGSFPDLVAAAREQLSEGLVLDGELVVWNGTELSFAAVQRRASSGTRGALQLARSLPAHYVAFDILTFHAESLVNRPYIERRAVLETLFADRELTAPWTLCPMTRDRGVAEEWLRDWTEVPGLEGLL</sequence>
<dbReference type="Pfam" id="PF01068">
    <property type="entry name" value="DNA_ligase_A_M"/>
    <property type="match status" value="1"/>
</dbReference>
<evidence type="ECO:0000313" key="5">
    <source>
        <dbReference type="Proteomes" id="UP000660265"/>
    </source>
</evidence>
<dbReference type="Proteomes" id="UP000660265">
    <property type="component" value="Unassembled WGS sequence"/>
</dbReference>
<comment type="similarity">
    <text evidence="1">Belongs to the ATP-dependent DNA ligase family.</text>
</comment>